<dbReference type="Proteomes" id="UP001245370">
    <property type="component" value="Unassembled WGS sequence"/>
</dbReference>
<keyword evidence="1" id="KW-0732">Signal</keyword>
<sequence>MAIRRPLTRSALLPALLSPLFAAAPALADGTEAKTALKADGSTSLTYSTPVQDYGAVVGLDLSATGSSVAPTVGQSADGLGGTAYAKVTVSRLPDWMVWEKGTVNVSVDPNDAASKLATTFERTIPLTSGLAATLADTYQVKAGSQAWETDKSLSLKLTDVGTTFAVSTKATSNSPQLLPTVSAQQQLAPDFTVTTSVADTGSTLNKSITAGFTHRW</sequence>
<proteinExistence type="predicted"/>
<reference evidence="3 5" key="2">
    <citation type="submission" date="2023-07" db="EMBL/GenBank/DDBJ databases">
        <title>Genomic Encyclopedia of Type Strains, Phase IV (KMG-IV): sequencing the most valuable type-strain genomes for metagenomic binning, comparative biology and taxonomic classification.</title>
        <authorList>
            <person name="Goeker M."/>
        </authorList>
    </citation>
    <scope>NUCLEOTIDE SEQUENCE [LARGE SCALE GENOMIC DNA]</scope>
    <source>
        <strain evidence="3 5">DSM 338</strain>
    </source>
</reference>
<evidence type="ECO:0000313" key="3">
    <source>
        <dbReference type="EMBL" id="MDR6332121.1"/>
    </source>
</evidence>
<dbReference type="GeneID" id="95762593"/>
<evidence type="ECO:0000256" key="1">
    <source>
        <dbReference type="SAM" id="SignalP"/>
    </source>
</evidence>
<name>A0A9W6CL73_XANFL</name>
<protein>
    <submittedName>
        <fullName evidence="2">Uncharacterized protein</fullName>
    </submittedName>
</protein>
<dbReference type="EMBL" id="JAVDPY010000001">
    <property type="protein sequence ID" value="MDR6332121.1"/>
    <property type="molecule type" value="Genomic_DNA"/>
</dbReference>
<feature type="signal peptide" evidence="1">
    <location>
        <begin position="1"/>
        <end position="28"/>
    </location>
</feature>
<comment type="caution">
    <text evidence="2">The sequence shown here is derived from an EMBL/GenBank/DDBJ whole genome shotgun (WGS) entry which is preliminary data.</text>
</comment>
<dbReference type="AlphaFoldDB" id="A0A9W6CL73"/>
<dbReference type="Proteomes" id="UP001144397">
    <property type="component" value="Unassembled WGS sequence"/>
</dbReference>
<gene>
    <name evidence="3" type="ORF">GGQ86_000568</name>
    <name evidence="2" type="ORF">XFLAVUS301_18050</name>
</gene>
<evidence type="ECO:0000313" key="4">
    <source>
        <dbReference type="Proteomes" id="UP001144397"/>
    </source>
</evidence>
<organism evidence="2 4">
    <name type="scientific">Xanthobacter flavus</name>
    <dbReference type="NCBI Taxonomy" id="281"/>
    <lineage>
        <taxon>Bacteria</taxon>
        <taxon>Pseudomonadati</taxon>
        <taxon>Pseudomonadota</taxon>
        <taxon>Alphaproteobacteria</taxon>
        <taxon>Hyphomicrobiales</taxon>
        <taxon>Xanthobacteraceae</taxon>
        <taxon>Xanthobacter</taxon>
    </lineage>
</organism>
<accession>A0A9W6CL73</accession>
<evidence type="ECO:0000313" key="5">
    <source>
        <dbReference type="Proteomes" id="UP001245370"/>
    </source>
</evidence>
<dbReference type="EMBL" id="BSDO01000002">
    <property type="protein sequence ID" value="GLI22131.1"/>
    <property type="molecule type" value="Genomic_DNA"/>
</dbReference>
<keyword evidence="5" id="KW-1185">Reference proteome</keyword>
<reference evidence="2" key="1">
    <citation type="submission" date="2022-12" db="EMBL/GenBank/DDBJ databases">
        <title>Reference genome sequencing for broad-spectrum identification of bacterial and archaeal isolates by mass spectrometry.</title>
        <authorList>
            <person name="Sekiguchi Y."/>
            <person name="Tourlousse D.M."/>
        </authorList>
    </citation>
    <scope>NUCLEOTIDE SEQUENCE</scope>
    <source>
        <strain evidence="2">301</strain>
    </source>
</reference>
<dbReference type="RefSeq" id="WP_237356753.1">
    <property type="nucleotide sequence ID" value="NZ_BSDO01000002.1"/>
</dbReference>
<evidence type="ECO:0000313" key="2">
    <source>
        <dbReference type="EMBL" id="GLI22131.1"/>
    </source>
</evidence>
<feature type="chain" id="PRO_5040876598" evidence="1">
    <location>
        <begin position="29"/>
        <end position="217"/>
    </location>
</feature>